<dbReference type="RefSeq" id="XP_003171791.1">
    <property type="nucleotide sequence ID" value="XM_003171743.1"/>
</dbReference>
<keyword evidence="1" id="KW-0147">Chitin-binding</keyword>
<dbReference type="VEuPathDB" id="FungiDB:MGYG_06333"/>
<evidence type="ECO:0000256" key="2">
    <source>
        <dbReference type="ARBA" id="ARBA00022729"/>
    </source>
</evidence>
<feature type="compositionally biased region" description="Low complexity" evidence="4">
    <location>
        <begin position="269"/>
        <end position="286"/>
    </location>
</feature>
<name>E4UZ07_ARTGP</name>
<feature type="region of interest" description="Disordered" evidence="4">
    <location>
        <begin position="95"/>
        <end position="126"/>
    </location>
</feature>
<dbReference type="CDD" id="cd00118">
    <property type="entry name" value="LysM"/>
    <property type="match status" value="3"/>
</dbReference>
<dbReference type="PANTHER" id="PTHR34997">
    <property type="entry name" value="AM15"/>
    <property type="match status" value="1"/>
</dbReference>
<reference evidence="8" key="1">
    <citation type="journal article" date="2012" name="MBio">
        <title>Comparative genome analysis of Trichophyton rubrum and related dermatophytes reveals candidate genes involved in infection.</title>
        <authorList>
            <person name="Martinez D.A."/>
            <person name="Oliver B.G."/>
            <person name="Graeser Y."/>
            <person name="Goldberg J.M."/>
            <person name="Li W."/>
            <person name="Martinez-Rossi N.M."/>
            <person name="Monod M."/>
            <person name="Shelest E."/>
            <person name="Barton R.C."/>
            <person name="Birch E."/>
            <person name="Brakhage A.A."/>
            <person name="Chen Z."/>
            <person name="Gurr S.J."/>
            <person name="Heiman D."/>
            <person name="Heitman J."/>
            <person name="Kosti I."/>
            <person name="Rossi A."/>
            <person name="Saif S."/>
            <person name="Samalova M."/>
            <person name="Saunders C.W."/>
            <person name="Shea T."/>
            <person name="Summerbell R.C."/>
            <person name="Xu J."/>
            <person name="Young S."/>
            <person name="Zeng Q."/>
            <person name="Birren B.W."/>
            <person name="Cuomo C.A."/>
            <person name="White T.C."/>
        </authorList>
    </citation>
    <scope>NUCLEOTIDE SEQUENCE [LARGE SCALE GENOMIC DNA]</scope>
    <source>
        <strain evidence="8">ATCC MYA-4604 / CBS 118893</strain>
    </source>
</reference>
<feature type="region of interest" description="Disordered" evidence="4">
    <location>
        <begin position="269"/>
        <end position="296"/>
    </location>
</feature>
<dbReference type="OMA" id="AGLWPNY"/>
<dbReference type="GO" id="GO:0008061">
    <property type="term" value="F:chitin binding"/>
    <property type="evidence" value="ECO:0007669"/>
    <property type="project" value="UniProtKB-KW"/>
</dbReference>
<sequence>MIVKKCAAVLLLLSIPSVLARNGKLRRDEEPKYTHSPDATPYCTWWYDNDGSIACKDIPASWSITLADFRRWNPSITETCGNFLKDTSYCVEAFNEPTQTSSPPPAATTTAAGPPGPTQPGQHKDCNRWDQINAGDSCPTFINKYPGLTLKDLITFNTGIGEQCENLWAGYYICTGIAGWAPATTTKTMPATPTATNGITTPTPVQPRIVDNCDSFHKVEPGDGCAAITSKYHISLAQFTKWNPGVGKNCESIWLGYYVCVSVLGDTPSSTPTPTPTTTTSPTKPTNGVSTPTPVRPGITNNCETFHEVVSGDYCAAIAQKYSISLSQFNNWNPDVKADCSGLWAGYYVCVKVIGSNPTPTTLQTTTTTKGNGVVTPTPTQPGMINNCKSFYKVASGDSCASIVSKAKISLGKFYSWNQEVGKNCENLWLGYQVCIGVI</sequence>
<dbReference type="HOGENOM" id="CLU_010591_8_0_1"/>
<feature type="domain" description="LysM" evidence="6">
    <location>
        <begin position="305"/>
        <end position="351"/>
    </location>
</feature>
<organism evidence="8">
    <name type="scientific">Arthroderma gypseum (strain ATCC MYA-4604 / CBS 118893)</name>
    <name type="common">Microsporum gypseum</name>
    <dbReference type="NCBI Taxonomy" id="535722"/>
    <lineage>
        <taxon>Eukaryota</taxon>
        <taxon>Fungi</taxon>
        <taxon>Dikarya</taxon>
        <taxon>Ascomycota</taxon>
        <taxon>Pezizomycotina</taxon>
        <taxon>Eurotiomycetes</taxon>
        <taxon>Eurotiomycetidae</taxon>
        <taxon>Onygenales</taxon>
        <taxon>Arthrodermataceae</taxon>
        <taxon>Nannizzia</taxon>
    </lineage>
</organism>
<feature type="domain" description="LysM" evidence="6">
    <location>
        <begin position="128"/>
        <end position="175"/>
    </location>
</feature>
<dbReference type="Pfam" id="PF01476">
    <property type="entry name" value="LysM"/>
    <property type="match status" value="3"/>
</dbReference>
<dbReference type="OrthoDB" id="5985073at2759"/>
<dbReference type="InterPro" id="IPR052210">
    <property type="entry name" value="LysM1-like"/>
</dbReference>
<dbReference type="InterPro" id="IPR036779">
    <property type="entry name" value="LysM_dom_sf"/>
</dbReference>
<feature type="domain" description="LysM" evidence="6">
    <location>
        <begin position="390"/>
        <end position="436"/>
    </location>
</feature>
<dbReference type="PROSITE" id="PS51782">
    <property type="entry name" value="LYSM"/>
    <property type="match status" value="4"/>
</dbReference>
<evidence type="ECO:0000256" key="3">
    <source>
        <dbReference type="ARBA" id="ARBA00023026"/>
    </source>
</evidence>
<dbReference type="InterPro" id="IPR018392">
    <property type="entry name" value="LysM"/>
</dbReference>
<proteinExistence type="predicted"/>
<feature type="chain" id="PRO_5003190640" evidence="5">
    <location>
        <begin position="21"/>
        <end position="439"/>
    </location>
</feature>
<dbReference type="AlphaFoldDB" id="E4UZ07"/>
<dbReference type="eggNOG" id="KOG2806">
    <property type="taxonomic scope" value="Eukaryota"/>
</dbReference>
<dbReference type="PANTHER" id="PTHR34997:SF2">
    <property type="entry name" value="LYSM DOMAIN-CONTAINING PROTEIN-RELATED"/>
    <property type="match status" value="1"/>
</dbReference>
<dbReference type="SMART" id="SM00257">
    <property type="entry name" value="LysM"/>
    <property type="match status" value="3"/>
</dbReference>
<feature type="compositionally biased region" description="Polar residues" evidence="4">
    <location>
        <begin position="287"/>
        <end position="296"/>
    </location>
</feature>
<dbReference type="SUPFAM" id="SSF54106">
    <property type="entry name" value="LysM domain"/>
    <property type="match status" value="3"/>
</dbReference>
<dbReference type="EMBL" id="DS989826">
    <property type="protein sequence ID" value="EFR03337.1"/>
    <property type="molecule type" value="Genomic_DNA"/>
</dbReference>
<evidence type="ECO:0000313" key="8">
    <source>
        <dbReference type="Proteomes" id="UP000002669"/>
    </source>
</evidence>
<evidence type="ECO:0000259" key="6">
    <source>
        <dbReference type="PROSITE" id="PS51782"/>
    </source>
</evidence>
<feature type="signal peptide" evidence="5">
    <location>
        <begin position="1"/>
        <end position="20"/>
    </location>
</feature>
<keyword evidence="8" id="KW-1185">Reference proteome</keyword>
<evidence type="ECO:0000256" key="1">
    <source>
        <dbReference type="ARBA" id="ARBA00022669"/>
    </source>
</evidence>
<feature type="domain" description="LysM" evidence="6">
    <location>
        <begin position="215"/>
        <end position="261"/>
    </location>
</feature>
<evidence type="ECO:0000256" key="5">
    <source>
        <dbReference type="SAM" id="SignalP"/>
    </source>
</evidence>
<dbReference type="Gene3D" id="3.10.350.10">
    <property type="entry name" value="LysM domain"/>
    <property type="match status" value="5"/>
</dbReference>
<dbReference type="InParanoid" id="E4UZ07"/>
<evidence type="ECO:0000256" key="4">
    <source>
        <dbReference type="SAM" id="MobiDB-lite"/>
    </source>
</evidence>
<gene>
    <name evidence="7" type="ORF">MGYG_06333</name>
</gene>
<accession>E4UZ07</accession>
<dbReference type="Proteomes" id="UP000002669">
    <property type="component" value="Unassembled WGS sequence"/>
</dbReference>
<protein>
    <submittedName>
        <fullName evidence="7">LysM domain-containing protein</fullName>
    </submittedName>
</protein>
<evidence type="ECO:0000313" key="7">
    <source>
        <dbReference type="EMBL" id="EFR03337.1"/>
    </source>
</evidence>
<keyword evidence="3" id="KW-0843">Virulence</keyword>
<keyword evidence="2 5" id="KW-0732">Signal</keyword>
<dbReference type="GeneID" id="10027046"/>
<feature type="compositionally biased region" description="Low complexity" evidence="4">
    <location>
        <begin position="97"/>
        <end position="113"/>
    </location>
</feature>
<dbReference type="STRING" id="535722.E4UZ07"/>